<comment type="cofactor">
    <cofactor evidence="1">
        <name>Mg(2+)</name>
        <dbReference type="ChEBI" id="CHEBI:18420"/>
    </cofactor>
</comment>
<dbReference type="SUPFAM" id="SSF48576">
    <property type="entry name" value="Terpenoid synthases"/>
    <property type="match status" value="2"/>
</dbReference>
<dbReference type="SUPFAM" id="SSF48239">
    <property type="entry name" value="Terpenoid cyclases/Protein prenyltransferases"/>
    <property type="match status" value="1"/>
</dbReference>
<reference evidence="6" key="1">
    <citation type="submission" date="2019-10" db="EMBL/GenBank/DDBJ databases">
        <authorList>
            <person name="Zhang R."/>
            <person name="Pan Y."/>
            <person name="Wang J."/>
            <person name="Ma R."/>
            <person name="Yu S."/>
        </authorList>
    </citation>
    <scope>NUCLEOTIDE SEQUENCE</scope>
    <source>
        <strain evidence="6">LA-IB0</strain>
        <tissue evidence="6">Leaf</tissue>
    </source>
</reference>
<dbReference type="Gene3D" id="1.10.600.10">
    <property type="entry name" value="Farnesyl Diphosphate Synthase"/>
    <property type="match status" value="2"/>
</dbReference>
<dbReference type="SFLD" id="SFLDS00005">
    <property type="entry name" value="Isoprenoid_Synthase_Type_I"/>
    <property type="match status" value="1"/>
</dbReference>
<evidence type="ECO:0000259" key="5">
    <source>
        <dbReference type="Pfam" id="PF03936"/>
    </source>
</evidence>
<proteinExistence type="predicted"/>
<feature type="domain" description="Terpene synthase metal-binding" evidence="5">
    <location>
        <begin position="339"/>
        <end position="576"/>
    </location>
</feature>
<name>A0AAV6WEV1_9LAMI</name>
<evidence type="ECO:0000256" key="2">
    <source>
        <dbReference type="ARBA" id="ARBA00022723"/>
    </source>
</evidence>
<accession>A0AAV6WEV1</accession>
<dbReference type="InterPro" id="IPR001906">
    <property type="entry name" value="Terpene_synth_N"/>
</dbReference>
<dbReference type="InterPro" id="IPR008949">
    <property type="entry name" value="Isoprenoid_synthase_dom_sf"/>
</dbReference>
<evidence type="ECO:0000259" key="4">
    <source>
        <dbReference type="Pfam" id="PF01397"/>
    </source>
</evidence>
<keyword evidence="2" id="KW-0479">Metal-binding</keyword>
<feature type="domain" description="Terpene synthase N-terminal" evidence="4">
    <location>
        <begin position="80"/>
        <end position="247"/>
    </location>
</feature>
<dbReference type="GO" id="GO:0016102">
    <property type="term" value="P:diterpenoid biosynthetic process"/>
    <property type="evidence" value="ECO:0007669"/>
    <property type="project" value="InterPro"/>
</dbReference>
<dbReference type="InterPro" id="IPR008930">
    <property type="entry name" value="Terpenoid_cyclase/PrenylTrfase"/>
</dbReference>
<dbReference type="InterPro" id="IPR044814">
    <property type="entry name" value="Terpene_cyclase_plant_C1"/>
</dbReference>
<keyword evidence="7" id="KW-1185">Reference proteome</keyword>
<dbReference type="AlphaFoldDB" id="A0AAV6WEV1"/>
<dbReference type="Gene3D" id="1.50.10.130">
    <property type="entry name" value="Terpene synthase, N-terminal domain"/>
    <property type="match status" value="1"/>
</dbReference>
<sequence length="633" mass="73032">MATIAINIHMNMLSYKPNLSCTSGRKAPKWSSCNVSSDGLRPLSVQRSTAQPSDIIRRSGNFHPPLFDFDYIQTLNSEFMEERHLRKASELKEQVKMLLEGELIMESVEKLELIDNLQRVGISYHFEEQIKQILNSIYVKKYCGKNYYELEKRDLYSTALEFRLLRHHGFTVPQEVFDCFKNEKGEFKTSLGDDAKGLLQLYEASFMLTEGETTLDQAREFSTIFLHKTLNAGDIDENLSLLVRHSLELPLHWRIERPNARWFIDAYERKPDMDDAVLELAKLDFNIVQAKHQQELKHVSSLLYVALQRGRWVIVDGGNGEAEAETNAVVVAMARWWKKTCLAETLPFSRDRVVENFLGAMGAFAKPQYGYERTIVTKVNCLITVIDDIFDVYGTLEELQLFNNAIQRWDIEAIEQLPNYMQVCYLALYNFINDVAYDVLQEKGLLIIPHLRKSWADLCNTYLQEAKWHSSGYTPRMEEYIKNAWVSISATVILCHAFFLVTDQIEKEPIQNLYNDHGIVWCSGMILRLANDLATSPDEMKRGDVPKSLECYMNETGASREEAQEYVRFLIRETYKMTNEKRVADSPFSEAFIGCAVDGGRMAQYLYQHGDGYGIQKTEIRDRLSSLLFEPIV</sequence>
<comment type="caution">
    <text evidence="6">The sequence shown here is derived from an EMBL/GenBank/DDBJ whole genome shotgun (WGS) entry which is preliminary data.</text>
</comment>
<dbReference type="InterPro" id="IPR005630">
    <property type="entry name" value="Terpene_synthase_metal-bd"/>
</dbReference>
<dbReference type="GO" id="GO:0010333">
    <property type="term" value="F:terpene synthase activity"/>
    <property type="evidence" value="ECO:0007669"/>
    <property type="project" value="InterPro"/>
</dbReference>
<evidence type="ECO:0000256" key="3">
    <source>
        <dbReference type="ARBA" id="ARBA00022842"/>
    </source>
</evidence>
<evidence type="ECO:0000313" key="7">
    <source>
        <dbReference type="Proteomes" id="UP000826271"/>
    </source>
</evidence>
<evidence type="ECO:0000313" key="6">
    <source>
        <dbReference type="EMBL" id="KAG8368604.1"/>
    </source>
</evidence>
<dbReference type="InterPro" id="IPR034741">
    <property type="entry name" value="Terpene_cyclase-like_1_C"/>
</dbReference>
<dbReference type="CDD" id="cd00684">
    <property type="entry name" value="Terpene_cyclase_plant_C1"/>
    <property type="match status" value="1"/>
</dbReference>
<dbReference type="PANTHER" id="PTHR31225:SF9">
    <property type="entry name" value="TERPENE SYNTHASE 10"/>
    <property type="match status" value="1"/>
</dbReference>
<dbReference type="SFLD" id="SFLDG01014">
    <property type="entry name" value="Terpene_Cyclase_Like_1_N-term"/>
    <property type="match status" value="1"/>
</dbReference>
<organism evidence="6 7">
    <name type="scientific">Buddleja alternifolia</name>
    <dbReference type="NCBI Taxonomy" id="168488"/>
    <lineage>
        <taxon>Eukaryota</taxon>
        <taxon>Viridiplantae</taxon>
        <taxon>Streptophyta</taxon>
        <taxon>Embryophyta</taxon>
        <taxon>Tracheophyta</taxon>
        <taxon>Spermatophyta</taxon>
        <taxon>Magnoliopsida</taxon>
        <taxon>eudicotyledons</taxon>
        <taxon>Gunneridae</taxon>
        <taxon>Pentapetalae</taxon>
        <taxon>asterids</taxon>
        <taxon>lamiids</taxon>
        <taxon>Lamiales</taxon>
        <taxon>Scrophulariaceae</taxon>
        <taxon>Buddlejeae</taxon>
        <taxon>Buddleja</taxon>
    </lineage>
</organism>
<dbReference type="Pfam" id="PF01397">
    <property type="entry name" value="Terpene_synth"/>
    <property type="match status" value="1"/>
</dbReference>
<dbReference type="FunFam" id="1.10.600.10:FF:000007">
    <property type="entry name" value="Isoprene synthase, chloroplastic"/>
    <property type="match status" value="1"/>
</dbReference>
<dbReference type="InterPro" id="IPR036965">
    <property type="entry name" value="Terpene_synth_N_sf"/>
</dbReference>
<dbReference type="PANTHER" id="PTHR31225">
    <property type="entry name" value="OS04G0344100 PROTEIN-RELATED"/>
    <property type="match status" value="1"/>
</dbReference>
<gene>
    <name evidence="6" type="ORF">BUALT_Bualt15G0062700</name>
</gene>
<dbReference type="Proteomes" id="UP000826271">
    <property type="component" value="Unassembled WGS sequence"/>
</dbReference>
<dbReference type="FunFam" id="1.50.10.130:FF:000001">
    <property type="entry name" value="Isoprene synthase, chloroplastic"/>
    <property type="match status" value="1"/>
</dbReference>
<dbReference type="SFLD" id="SFLDG01019">
    <property type="entry name" value="Terpene_Cyclase_Like_1_C_Termi"/>
    <property type="match status" value="1"/>
</dbReference>
<dbReference type="InterPro" id="IPR050148">
    <property type="entry name" value="Terpene_synthase-like"/>
</dbReference>
<evidence type="ECO:0000256" key="1">
    <source>
        <dbReference type="ARBA" id="ARBA00001946"/>
    </source>
</evidence>
<dbReference type="Pfam" id="PF03936">
    <property type="entry name" value="Terpene_synth_C"/>
    <property type="match status" value="1"/>
</dbReference>
<keyword evidence="3" id="KW-0460">Magnesium</keyword>
<protein>
    <submittedName>
        <fullName evidence="6">Uncharacterized protein</fullName>
    </submittedName>
</protein>
<dbReference type="EMBL" id="WHWC01000015">
    <property type="protein sequence ID" value="KAG8368604.1"/>
    <property type="molecule type" value="Genomic_DNA"/>
</dbReference>
<dbReference type="GO" id="GO:0000287">
    <property type="term" value="F:magnesium ion binding"/>
    <property type="evidence" value="ECO:0007669"/>
    <property type="project" value="InterPro"/>
</dbReference>